<evidence type="ECO:0000313" key="1">
    <source>
        <dbReference type="Proteomes" id="UP000887574"/>
    </source>
</evidence>
<evidence type="ECO:0000313" key="2">
    <source>
        <dbReference type="WBParaSite" id="jg21962"/>
    </source>
</evidence>
<dbReference type="Pfam" id="PF04870">
    <property type="entry name" value="Moulting_cycle"/>
    <property type="match status" value="1"/>
</dbReference>
<dbReference type="AlphaFoldDB" id="A0A915DQW8"/>
<dbReference type="InterPro" id="IPR006954">
    <property type="entry name" value="Mlt-10-like"/>
</dbReference>
<dbReference type="WBParaSite" id="jg21962">
    <property type="protein sequence ID" value="jg21962"/>
    <property type="gene ID" value="jg21962"/>
</dbReference>
<accession>A0A915DQW8</accession>
<proteinExistence type="predicted"/>
<keyword evidence="1" id="KW-1185">Reference proteome</keyword>
<reference evidence="2" key="1">
    <citation type="submission" date="2022-11" db="UniProtKB">
        <authorList>
            <consortium name="WormBaseParasite"/>
        </authorList>
    </citation>
    <scope>IDENTIFICATION</scope>
</reference>
<sequence length="183" mass="21410">MFGKYEERKITLFEKLCQNFSKQQMKEMNKTGFAMLSPKQLEMLYGSESPYNNSKALKQFSQLNNSVIQQHIEDEVSRTAEMKSFKIRLKQVILSPVSFSIHIITTSFHATDFVSIRVDTIHIYSSCCITNYLESFCSITFDIFSSILFCFDTESLHIEPYNTVPFNRIYYSFISKLFKLKCL</sequence>
<protein>
    <submittedName>
        <fullName evidence="2">Uncharacterized protein</fullName>
    </submittedName>
</protein>
<dbReference type="PANTHER" id="PTHR21523:SF37">
    <property type="entry name" value="MLT-TEN (MLT-10) RELATED"/>
    <property type="match status" value="1"/>
</dbReference>
<dbReference type="Proteomes" id="UP000887574">
    <property type="component" value="Unplaced"/>
</dbReference>
<dbReference type="PANTHER" id="PTHR21523">
    <property type="match status" value="1"/>
</dbReference>
<organism evidence="1 2">
    <name type="scientific">Ditylenchus dipsaci</name>
    <dbReference type="NCBI Taxonomy" id="166011"/>
    <lineage>
        <taxon>Eukaryota</taxon>
        <taxon>Metazoa</taxon>
        <taxon>Ecdysozoa</taxon>
        <taxon>Nematoda</taxon>
        <taxon>Chromadorea</taxon>
        <taxon>Rhabditida</taxon>
        <taxon>Tylenchina</taxon>
        <taxon>Tylenchomorpha</taxon>
        <taxon>Sphaerularioidea</taxon>
        <taxon>Anguinidae</taxon>
        <taxon>Anguininae</taxon>
        <taxon>Ditylenchus</taxon>
    </lineage>
</organism>
<name>A0A915DQW8_9BILA</name>